<protein>
    <submittedName>
        <fullName evidence="1">Uncharacterized protein</fullName>
    </submittedName>
</protein>
<dbReference type="Proteomes" id="UP000009138">
    <property type="component" value="Unassembled WGS sequence"/>
</dbReference>
<dbReference type="InParanoid" id="I1CD75"/>
<sequence>MPMEVFQVILTIGEKRFFGSIVKSILSQQQSLQDEQILDKFQVQVEAIVKEVEEMTINLWKSKDTDNLAVGEFLNGKAVIDRLVRNEELKHAETCFRKIF</sequence>
<dbReference type="RefSeq" id="XP_067521801.1">
    <property type="nucleotide sequence ID" value="XM_067665700.1"/>
</dbReference>
<evidence type="ECO:0000313" key="1">
    <source>
        <dbReference type="EMBL" id="EIE86405.1"/>
    </source>
</evidence>
<dbReference type="EMBL" id="CH476740">
    <property type="protein sequence ID" value="EIE86405.1"/>
    <property type="molecule type" value="Genomic_DNA"/>
</dbReference>
<dbReference type="GeneID" id="93618081"/>
<reference evidence="1 2" key="1">
    <citation type="journal article" date="2009" name="PLoS Genet.">
        <title>Genomic analysis of the basal lineage fungus Rhizopus oryzae reveals a whole-genome duplication.</title>
        <authorList>
            <person name="Ma L.-J."/>
            <person name="Ibrahim A.S."/>
            <person name="Skory C."/>
            <person name="Grabherr M.G."/>
            <person name="Burger G."/>
            <person name="Butler M."/>
            <person name="Elias M."/>
            <person name="Idnurm A."/>
            <person name="Lang B.F."/>
            <person name="Sone T."/>
            <person name="Abe A."/>
            <person name="Calvo S.E."/>
            <person name="Corrochano L.M."/>
            <person name="Engels R."/>
            <person name="Fu J."/>
            <person name="Hansberg W."/>
            <person name="Kim J.-M."/>
            <person name="Kodira C.D."/>
            <person name="Koehrsen M.J."/>
            <person name="Liu B."/>
            <person name="Miranda-Saavedra D."/>
            <person name="O'Leary S."/>
            <person name="Ortiz-Castellanos L."/>
            <person name="Poulter R."/>
            <person name="Rodriguez-Romero J."/>
            <person name="Ruiz-Herrera J."/>
            <person name="Shen Y.-Q."/>
            <person name="Zeng Q."/>
            <person name="Galagan J."/>
            <person name="Birren B.W."/>
            <person name="Cuomo C.A."/>
            <person name="Wickes B.L."/>
        </authorList>
    </citation>
    <scope>NUCLEOTIDE SEQUENCE [LARGE SCALE GENOMIC DNA]</scope>
    <source>
        <strain evidence="2">RA 99-880 / ATCC MYA-4621 / FGSC 9543 / NRRL 43880</strain>
    </source>
</reference>
<accession>I1CD75</accession>
<gene>
    <name evidence="1" type="ORF">RO3G_11116</name>
</gene>
<keyword evidence="2" id="KW-1185">Reference proteome</keyword>
<evidence type="ECO:0000313" key="2">
    <source>
        <dbReference type="Proteomes" id="UP000009138"/>
    </source>
</evidence>
<dbReference type="AlphaFoldDB" id="I1CD75"/>
<dbReference type="VEuPathDB" id="FungiDB:RO3G_11116"/>
<proteinExistence type="predicted"/>
<name>I1CD75_RHIO9</name>
<organism evidence="1 2">
    <name type="scientific">Rhizopus delemar (strain RA 99-880 / ATCC MYA-4621 / FGSC 9543 / NRRL 43880)</name>
    <name type="common">Mucormycosis agent</name>
    <name type="synonym">Rhizopus arrhizus var. delemar</name>
    <dbReference type="NCBI Taxonomy" id="246409"/>
    <lineage>
        <taxon>Eukaryota</taxon>
        <taxon>Fungi</taxon>
        <taxon>Fungi incertae sedis</taxon>
        <taxon>Mucoromycota</taxon>
        <taxon>Mucoromycotina</taxon>
        <taxon>Mucoromycetes</taxon>
        <taxon>Mucorales</taxon>
        <taxon>Mucorineae</taxon>
        <taxon>Rhizopodaceae</taxon>
        <taxon>Rhizopus</taxon>
    </lineage>
</organism>